<feature type="compositionally biased region" description="Basic and acidic residues" evidence="1">
    <location>
        <begin position="1558"/>
        <end position="1584"/>
    </location>
</feature>
<feature type="compositionally biased region" description="Basic and acidic residues" evidence="1">
    <location>
        <begin position="919"/>
        <end position="940"/>
    </location>
</feature>
<dbReference type="InterPro" id="IPR001202">
    <property type="entry name" value="WW_dom"/>
</dbReference>
<feature type="compositionally biased region" description="Acidic residues" evidence="1">
    <location>
        <begin position="1674"/>
        <end position="1692"/>
    </location>
</feature>
<feature type="compositionally biased region" description="Basic and acidic residues" evidence="1">
    <location>
        <begin position="2033"/>
        <end position="2043"/>
    </location>
</feature>
<organism evidence="3 4">
    <name type="scientific">Seminavis robusta</name>
    <dbReference type="NCBI Taxonomy" id="568900"/>
    <lineage>
        <taxon>Eukaryota</taxon>
        <taxon>Sar</taxon>
        <taxon>Stramenopiles</taxon>
        <taxon>Ochrophyta</taxon>
        <taxon>Bacillariophyta</taxon>
        <taxon>Bacillariophyceae</taxon>
        <taxon>Bacillariophycidae</taxon>
        <taxon>Naviculales</taxon>
        <taxon>Naviculaceae</taxon>
        <taxon>Seminavis</taxon>
    </lineage>
</organism>
<feature type="compositionally biased region" description="Basic and acidic residues" evidence="1">
    <location>
        <begin position="1423"/>
        <end position="1436"/>
    </location>
</feature>
<feature type="compositionally biased region" description="Acidic residues" evidence="1">
    <location>
        <begin position="1274"/>
        <end position="1283"/>
    </location>
</feature>
<feature type="compositionally biased region" description="Basic and acidic residues" evidence="1">
    <location>
        <begin position="1234"/>
        <end position="1249"/>
    </location>
</feature>
<evidence type="ECO:0000313" key="3">
    <source>
        <dbReference type="EMBL" id="CAB9507147.1"/>
    </source>
</evidence>
<feature type="compositionally biased region" description="Acidic residues" evidence="1">
    <location>
        <begin position="2257"/>
        <end position="2268"/>
    </location>
</feature>
<keyword evidence="4" id="KW-1185">Reference proteome</keyword>
<feature type="compositionally biased region" description="Low complexity" evidence="1">
    <location>
        <begin position="1256"/>
        <end position="1273"/>
    </location>
</feature>
<feature type="compositionally biased region" description="Low complexity" evidence="1">
    <location>
        <begin position="1889"/>
        <end position="1898"/>
    </location>
</feature>
<feature type="compositionally biased region" description="Acidic residues" evidence="1">
    <location>
        <begin position="333"/>
        <end position="344"/>
    </location>
</feature>
<feature type="compositionally biased region" description="Basic and acidic residues" evidence="1">
    <location>
        <begin position="1713"/>
        <end position="1728"/>
    </location>
</feature>
<feature type="compositionally biased region" description="Basic residues" evidence="1">
    <location>
        <begin position="213"/>
        <end position="229"/>
    </location>
</feature>
<feature type="compositionally biased region" description="Polar residues" evidence="1">
    <location>
        <begin position="2086"/>
        <end position="2097"/>
    </location>
</feature>
<dbReference type="CDD" id="cd00201">
    <property type="entry name" value="WW"/>
    <property type="match status" value="1"/>
</dbReference>
<dbReference type="InterPro" id="IPR036020">
    <property type="entry name" value="WW_dom_sf"/>
</dbReference>
<feature type="region of interest" description="Disordered" evidence="1">
    <location>
        <begin position="295"/>
        <end position="828"/>
    </location>
</feature>
<feature type="region of interest" description="Disordered" evidence="1">
    <location>
        <begin position="2187"/>
        <end position="2412"/>
    </location>
</feature>
<dbReference type="EMBL" id="CAICTM010000293">
    <property type="protein sequence ID" value="CAB9507147.1"/>
    <property type="molecule type" value="Genomic_DNA"/>
</dbReference>
<name>A0A9N8HBW3_9STRA</name>
<feature type="compositionally biased region" description="Basic and acidic residues" evidence="1">
    <location>
        <begin position="1998"/>
        <end position="2011"/>
    </location>
</feature>
<feature type="domain" description="WW" evidence="2">
    <location>
        <begin position="951"/>
        <end position="985"/>
    </location>
</feature>
<feature type="region of interest" description="Disordered" evidence="1">
    <location>
        <begin position="1229"/>
        <end position="1283"/>
    </location>
</feature>
<dbReference type="Gene3D" id="2.20.70.10">
    <property type="match status" value="1"/>
</dbReference>
<feature type="compositionally biased region" description="Acidic residues" evidence="1">
    <location>
        <begin position="603"/>
        <end position="618"/>
    </location>
</feature>
<feature type="region of interest" description="Disordered" evidence="1">
    <location>
        <begin position="1799"/>
        <end position="1915"/>
    </location>
</feature>
<feature type="compositionally biased region" description="Basic and acidic residues" evidence="1">
    <location>
        <begin position="661"/>
        <end position="674"/>
    </location>
</feature>
<feature type="compositionally biased region" description="Basic and acidic residues" evidence="1">
    <location>
        <begin position="1148"/>
        <end position="1159"/>
    </location>
</feature>
<feature type="region of interest" description="Disordered" evidence="1">
    <location>
        <begin position="1043"/>
        <end position="1099"/>
    </location>
</feature>
<evidence type="ECO:0000259" key="2">
    <source>
        <dbReference type="PROSITE" id="PS50020"/>
    </source>
</evidence>
<gene>
    <name evidence="3" type="ORF">SEMRO_294_G110260.1</name>
</gene>
<dbReference type="SUPFAM" id="SSF51045">
    <property type="entry name" value="WW domain"/>
    <property type="match status" value="1"/>
</dbReference>
<feature type="compositionally biased region" description="Basic residues" evidence="1">
    <location>
        <begin position="905"/>
        <end position="918"/>
    </location>
</feature>
<dbReference type="PROSITE" id="PS50020">
    <property type="entry name" value="WW_DOMAIN_2"/>
    <property type="match status" value="1"/>
</dbReference>
<dbReference type="Proteomes" id="UP001153069">
    <property type="component" value="Unassembled WGS sequence"/>
</dbReference>
<protein>
    <recommendedName>
        <fullName evidence="2">WW domain-containing protein</fullName>
    </recommendedName>
</protein>
<feature type="region of interest" description="Disordered" evidence="1">
    <location>
        <begin position="1942"/>
        <end position="2161"/>
    </location>
</feature>
<feature type="compositionally biased region" description="Low complexity" evidence="1">
    <location>
        <begin position="1738"/>
        <end position="1749"/>
    </location>
</feature>
<feature type="compositionally biased region" description="Basic and acidic residues" evidence="1">
    <location>
        <begin position="746"/>
        <end position="758"/>
    </location>
</feature>
<feature type="compositionally biased region" description="Acidic residues" evidence="1">
    <location>
        <begin position="1502"/>
        <end position="1514"/>
    </location>
</feature>
<feature type="compositionally biased region" description="Polar residues" evidence="1">
    <location>
        <begin position="70"/>
        <end position="83"/>
    </location>
</feature>
<feature type="compositionally biased region" description="Acidic residues" evidence="1">
    <location>
        <begin position="1773"/>
        <end position="1787"/>
    </location>
</feature>
<feature type="compositionally biased region" description="Low complexity" evidence="1">
    <location>
        <begin position="142"/>
        <end position="160"/>
    </location>
</feature>
<feature type="compositionally biased region" description="Basic residues" evidence="1">
    <location>
        <begin position="447"/>
        <end position="460"/>
    </location>
</feature>
<evidence type="ECO:0000256" key="1">
    <source>
        <dbReference type="SAM" id="MobiDB-lite"/>
    </source>
</evidence>
<feature type="compositionally biased region" description="Basic residues" evidence="1">
    <location>
        <begin position="2388"/>
        <end position="2398"/>
    </location>
</feature>
<feature type="compositionally biased region" description="Low complexity" evidence="1">
    <location>
        <begin position="1465"/>
        <end position="1477"/>
    </location>
</feature>
<feature type="compositionally biased region" description="Acidic residues" evidence="1">
    <location>
        <begin position="2340"/>
        <end position="2351"/>
    </location>
</feature>
<feature type="compositionally biased region" description="Polar residues" evidence="1">
    <location>
        <begin position="2321"/>
        <end position="2332"/>
    </location>
</feature>
<feature type="compositionally biased region" description="Acidic residues" evidence="1">
    <location>
        <begin position="1590"/>
        <end position="1604"/>
    </location>
</feature>
<feature type="compositionally biased region" description="Polar residues" evidence="1">
    <location>
        <begin position="119"/>
        <end position="132"/>
    </location>
</feature>
<comment type="caution">
    <text evidence="3">The sequence shown here is derived from an EMBL/GenBank/DDBJ whole genome shotgun (WGS) entry which is preliminary data.</text>
</comment>
<feature type="region of interest" description="Disordered" evidence="1">
    <location>
        <begin position="1148"/>
        <end position="1186"/>
    </location>
</feature>
<sequence length="2412" mass="270220">MAEAQSPYVPTNDELSDEVADILIELDNSTPSAKEVLQALLERYTHWNVPEHRVAKYVDEYNLRRGKPPRQQTQRMQRDSTTAAGGPKRPQRTYSTDGTEDLLRQNKQQPGAAVKGGASETNFTTPLRNSSFAEVDTDKVMNGPGAQNNNNSNASLNANGVDDDDDDDDADIVEEADKRSKFMMKGGSHSIQKVLKGEARAKKGFSRFDRRSMQFKKKAVPSARPKGKVQRMEDASEVSVSERSGTERSASEKPSVGGDVLDSLGDSYSENVEVEFEFNSDDDEEFVAEVERRSKFIAKGGTHSIQKVLKGEARSGKKSGPSRINRRNISSKDDDDNNNADDPDDQSKPRPAPPMRSISVDSTDSQIEEEAGRRSRFMIKGASHSIRNLLSGKAKKEKRGSTLDRRKLHFKHESDAVHSTDQSRPKPQEMNEARLKAEEEARERAAARKKNKFGRPKRPQRNISIQPDDEPSSSHANDSDVALEAEADRRSLMFKGGSHSIRNLFAGKGKKKDGGGINRFNRRKMHFKKESQAVHSTEKPRLKPEEINRRHREEAARLRAEATSAKKREPDNEVPEPPNQSSGSEKTKAQELHGEPSEREPTEEPEDDGLDTDDDILEEADKRSKFMMKGGSHSIQKVLRGEARKPKSTVTRFDRRKMHFKKESEAIHSHDHEQQQTAATEEMVDDSMPDNSAADLDTDDDIIEEADKRSKFMMKGGSHSIQKVLRGEARSKKGVNRFDRRKMHFKKESKAIHCHDQEQQQTATTEEMGDDSMADNSALDLDTDDDIIEEADKRSKFMMKGGSHSIQKVLRGEARKPKATVTRFDRRKMHFKKESEAVHSHDHEQQQTATATTEEMLDDSMLDNSGADFDTDDDIIEEADKRSKFMMKGGSHSIQKVLRGEARAKKGVTRFDRRKMHFKKESQAIHSHDHDEQHQSEGHGKSLPATSNPFTVVPPGWTITPDPSDGRLFYLETATGRRSWTHPHAPAQLSEMVDDSMVDNSMVDYSAADVDTDDDIIEEADKRSKFMMKGGSHSIQKVLRGEARSKKKAAVTRFDRRNFQKKSPAVRRQGHDRQEPQEMVDDSMADNSGADTADMDTDDDIIEEADKRSKFMMKGGSYSIQKVLRGEARAKKGVTRFDRRKMHFKKESEAVHCHDDDQQHLAAGQSQEMTDSSMADNSAADVDTDDDIIEEADKRSKFMMKGGSHSIQKVLRGEARKPKGATVNRFDRRKMHFKKESAAVHSHDNDRKSPRTRQPEVMADSSMVDSVGDSSAADVEDAGFDTDDDIIEEADKRSKFMMKGGSHSIQKVLRGEARKPKSTVTRFDRRKMHFKKESEAVHCHDHDGQAAAKHQEEEMVDDSLADNSAADTAEMDTDDDIIEEADKRSKFMMKGGSHSIQKVLRGEARKPKGATVNRFDRRKMHFKKESEAIHSHDHDPPAGGAKPRGQTTTQSQPRREVPSLLSPYQNQQIRQIQAQRRTGSSPTRSAPAPRAVAQPKEMTDSSGDDYDTDDDILEEADKRSKFMMKGGSHSIQKVLRGEARKPKGTTVNRFDRRKMHFKKESEAIHSHDHDREQPRTRNTDKEMVDNSAADVEDAEYDTDDDIVEEADRRSKFMMKGGSHSIQKVLRGEARAKKGPTVTRFDRRKMHFKKESEAIHSHDHDRDEPRTHQTKGEMVDDSDEEDAEYDTDDDIIEEADRRSKFMMKGGSHSIQKVLRGEARKPKETTVNRFDRRKMHFNRDSASQEFQAASAADERPRPPPRPSPESNENPLDGGVDYEENDLDASMQFDEDDADIIEEADRRSKFMTKGGSHSIQKVLRGEARKPKGTTVTRFDRRKMHFKKESEAIHSHDNDPKVPGNAPVGSNPDHDGEMARQAPKDHAIHRPMRKSSAEITSSTEAANVPFKREDDSEEFDEEELELLAQAESDPRKQMMLKGASHSIRNIFSGKAKKEKKAAAGMARRTSQLKSASIGRGLVDESERTDNVVAVVDEPSSPMPDDSIARDDEEKVDRRSRFTLKGASNSIRNLLGRKSGKKEKPMDAEIARLRASNAGPGSSEVLGDESTRSMKKKKEAINRFDRRKIKVEQGAGSQSSVRSSLNAPRAPSRSFDNDPPSAPGRSVDKDSPKPPSRSADDEPDEQTSPKNLLDEESDLDLDLDDEDADILEEADKRSKFISKGGSYSIQKVLKGEARVKKGVSRFDRRKMHFKKESEAIHSHDHDQEETSDRGLATPPPSGGGPEMSDNSSASNAKMPSRRVSDGMEDETSDDADMSMDVPLSANRDAPLGAGFKKRTSRMKAIPVKGAAKPAPKSAVKTSEGEHIDSTQESTVDLTPSARQDVKVDDEIEGEDDTESGDGDRRKRFTLKGASHSIKKVLSGKARAKKESGVSRLDRRRIHLKSKSTPKAGLDSKSPGGK</sequence>
<feature type="compositionally biased region" description="Basic residues" evidence="1">
    <location>
        <begin position="2191"/>
        <end position="2204"/>
    </location>
</feature>
<evidence type="ECO:0000313" key="4">
    <source>
        <dbReference type="Proteomes" id="UP001153069"/>
    </source>
</evidence>
<feature type="compositionally biased region" description="Polar residues" evidence="1">
    <location>
        <begin position="1164"/>
        <end position="1174"/>
    </location>
</feature>
<feature type="compositionally biased region" description="Basic and acidic residues" evidence="1">
    <location>
        <begin position="585"/>
        <end position="602"/>
    </location>
</feature>
<feature type="region of interest" description="Disordered" evidence="1">
    <location>
        <begin position="882"/>
        <end position="959"/>
    </location>
</feature>
<accession>A0A9N8HBW3</accession>
<feature type="compositionally biased region" description="Acidic residues" evidence="1">
    <location>
        <begin position="2145"/>
        <end position="2161"/>
    </location>
</feature>
<feature type="compositionally biased region" description="Basic and acidic residues" evidence="1">
    <location>
        <begin position="195"/>
        <end position="212"/>
    </location>
</feature>
<feature type="compositionally biased region" description="Basic and acidic residues" evidence="1">
    <location>
        <begin position="1648"/>
        <end position="1673"/>
    </location>
</feature>
<feature type="region of interest" description="Disordered" evidence="1">
    <location>
        <begin position="1401"/>
        <end position="1787"/>
    </location>
</feature>
<feature type="compositionally biased region" description="Basic and acidic residues" evidence="1">
    <location>
        <begin position="2205"/>
        <end position="2223"/>
    </location>
</feature>
<feature type="compositionally biased region" description="Basic and acidic residues" evidence="1">
    <location>
        <begin position="1864"/>
        <end position="1880"/>
    </location>
</feature>
<feature type="compositionally biased region" description="Basic and acidic residues" evidence="1">
    <location>
        <begin position="1839"/>
        <end position="1852"/>
    </location>
</feature>
<reference evidence="3" key="1">
    <citation type="submission" date="2020-06" db="EMBL/GenBank/DDBJ databases">
        <authorList>
            <consortium name="Plant Systems Biology data submission"/>
        </authorList>
    </citation>
    <scope>NUCLEOTIDE SEQUENCE</scope>
    <source>
        <strain evidence="3">D6</strain>
    </source>
</reference>
<feature type="region of interest" description="Disordered" evidence="1">
    <location>
        <begin position="62"/>
        <end position="265"/>
    </location>
</feature>
<proteinExistence type="predicted"/>
<feature type="compositionally biased region" description="Polar residues" evidence="1">
    <location>
        <begin position="2239"/>
        <end position="2248"/>
    </location>
</feature>
<feature type="compositionally biased region" description="Acidic residues" evidence="1">
    <location>
        <begin position="161"/>
        <end position="174"/>
    </location>
</feature>
<feature type="compositionally biased region" description="Basic and acidic residues" evidence="1">
    <location>
        <begin position="528"/>
        <end position="571"/>
    </location>
</feature>
<feature type="compositionally biased region" description="Basic and acidic residues" evidence="1">
    <location>
        <begin position="399"/>
        <end position="446"/>
    </location>
</feature>
<feature type="compositionally biased region" description="Basic residues" evidence="1">
    <location>
        <begin position="732"/>
        <end position="745"/>
    </location>
</feature>